<evidence type="ECO:0000313" key="7">
    <source>
        <dbReference type="Proteomes" id="UP000541969"/>
    </source>
</evidence>
<gene>
    <name evidence="6" type="ORF">GGQ55_004779</name>
</gene>
<evidence type="ECO:0000313" key="6">
    <source>
        <dbReference type="EMBL" id="NYJ08501.1"/>
    </source>
</evidence>
<dbReference type="GO" id="GO:0016829">
    <property type="term" value="F:lyase activity"/>
    <property type="evidence" value="ECO:0007669"/>
    <property type="project" value="UniProtKB-KW"/>
</dbReference>
<evidence type="ECO:0000256" key="2">
    <source>
        <dbReference type="ARBA" id="ARBA00023277"/>
    </source>
</evidence>
<evidence type="ECO:0000259" key="5">
    <source>
        <dbReference type="Pfam" id="PF19906"/>
    </source>
</evidence>
<dbReference type="Pfam" id="PF19906">
    <property type="entry name" value="CGDB"/>
    <property type="match status" value="1"/>
</dbReference>
<dbReference type="RefSeq" id="WP_179721141.1">
    <property type="nucleotide sequence ID" value="NZ_JACBZT010000001.1"/>
</dbReference>
<dbReference type="AlphaFoldDB" id="A0A853CMU1"/>
<comment type="caution">
    <text evidence="6">The sequence shown here is derived from an EMBL/GenBank/DDBJ whole genome shotgun (WGS) entry which is preliminary data.</text>
</comment>
<comment type="similarity">
    <text evidence="3">Belongs to the C-glycoside deglycosidase beta subunit family.</text>
</comment>
<feature type="domain" description="C-glycoside deglycosidase beta subunit" evidence="5">
    <location>
        <begin position="18"/>
        <end position="104"/>
    </location>
</feature>
<accession>A0A853CMU1</accession>
<keyword evidence="1" id="KW-0456">Lyase</keyword>
<evidence type="ECO:0000256" key="3">
    <source>
        <dbReference type="ARBA" id="ARBA00046336"/>
    </source>
</evidence>
<proteinExistence type="inferred from homology"/>
<dbReference type="InterPro" id="IPR045959">
    <property type="entry name" value="CGDB"/>
</dbReference>
<organism evidence="6 7">
    <name type="scientific">Petropleomorpha daqingensis</name>
    <dbReference type="NCBI Taxonomy" id="2026353"/>
    <lineage>
        <taxon>Bacteria</taxon>
        <taxon>Bacillati</taxon>
        <taxon>Actinomycetota</taxon>
        <taxon>Actinomycetes</taxon>
        <taxon>Geodermatophilales</taxon>
        <taxon>Geodermatophilaceae</taxon>
        <taxon>Petropleomorpha</taxon>
    </lineage>
</organism>
<dbReference type="Proteomes" id="UP000541969">
    <property type="component" value="Unassembled WGS sequence"/>
</dbReference>
<evidence type="ECO:0000256" key="1">
    <source>
        <dbReference type="ARBA" id="ARBA00023239"/>
    </source>
</evidence>
<protein>
    <recommendedName>
        <fullName evidence="4">C-deglycosylation enzyme beta subunit</fullName>
    </recommendedName>
</protein>
<keyword evidence="7" id="KW-1185">Reference proteome</keyword>
<evidence type="ECO:0000256" key="4">
    <source>
        <dbReference type="ARBA" id="ARBA00047208"/>
    </source>
</evidence>
<dbReference type="EMBL" id="JACBZT010000001">
    <property type="protein sequence ID" value="NYJ08501.1"/>
    <property type="molecule type" value="Genomic_DNA"/>
</dbReference>
<keyword evidence="2" id="KW-0119">Carbohydrate metabolism</keyword>
<sequence length="125" mass="13563">MFARHLVESATLTDDALELSVRLNWYRSLPLSCVEQLGVRLDGEALAPATLEVDGVRYGVADLAAADDRWWHVLDSALVRVPLERTPGAGRHEVEFVLGSRIPYLVAPDGSAAVIADSARAEVAR</sequence>
<name>A0A853CMU1_9ACTN</name>
<reference evidence="6 7" key="1">
    <citation type="submission" date="2020-07" db="EMBL/GenBank/DDBJ databases">
        <title>Sequencing the genomes of 1000 actinobacteria strains.</title>
        <authorList>
            <person name="Klenk H.-P."/>
        </authorList>
    </citation>
    <scope>NUCLEOTIDE SEQUENCE [LARGE SCALE GENOMIC DNA]</scope>
    <source>
        <strain evidence="6 7">DSM 104001</strain>
    </source>
</reference>